<name>A0ACB8AXM7_9AGAM</name>
<feature type="non-terminal residue" evidence="1">
    <location>
        <position position="1"/>
    </location>
</feature>
<accession>A0ACB8AXM7</accession>
<keyword evidence="2" id="KW-1185">Reference proteome</keyword>
<evidence type="ECO:0000313" key="1">
    <source>
        <dbReference type="EMBL" id="KAH7917731.1"/>
    </source>
</evidence>
<reference evidence="1" key="1">
    <citation type="journal article" date="2021" name="New Phytol.">
        <title>Evolutionary innovations through gain and loss of genes in the ectomycorrhizal Boletales.</title>
        <authorList>
            <person name="Wu G."/>
            <person name="Miyauchi S."/>
            <person name="Morin E."/>
            <person name="Kuo A."/>
            <person name="Drula E."/>
            <person name="Varga T."/>
            <person name="Kohler A."/>
            <person name="Feng B."/>
            <person name="Cao Y."/>
            <person name="Lipzen A."/>
            <person name="Daum C."/>
            <person name="Hundley H."/>
            <person name="Pangilinan J."/>
            <person name="Johnson J."/>
            <person name="Barry K."/>
            <person name="LaButti K."/>
            <person name="Ng V."/>
            <person name="Ahrendt S."/>
            <person name="Min B."/>
            <person name="Choi I.G."/>
            <person name="Park H."/>
            <person name="Plett J.M."/>
            <person name="Magnuson J."/>
            <person name="Spatafora J.W."/>
            <person name="Nagy L.G."/>
            <person name="Henrissat B."/>
            <person name="Grigoriev I.V."/>
            <person name="Yang Z.L."/>
            <person name="Xu J."/>
            <person name="Martin F.M."/>
        </authorList>
    </citation>
    <scope>NUCLEOTIDE SEQUENCE</scope>
    <source>
        <strain evidence="1">KUC20120723A-06</strain>
    </source>
</reference>
<dbReference type="EMBL" id="MU266954">
    <property type="protein sequence ID" value="KAH7917731.1"/>
    <property type="molecule type" value="Genomic_DNA"/>
</dbReference>
<proteinExistence type="predicted"/>
<organism evidence="1 2">
    <name type="scientific">Leucogyrophana mollusca</name>
    <dbReference type="NCBI Taxonomy" id="85980"/>
    <lineage>
        <taxon>Eukaryota</taxon>
        <taxon>Fungi</taxon>
        <taxon>Dikarya</taxon>
        <taxon>Basidiomycota</taxon>
        <taxon>Agaricomycotina</taxon>
        <taxon>Agaricomycetes</taxon>
        <taxon>Agaricomycetidae</taxon>
        <taxon>Boletales</taxon>
        <taxon>Boletales incertae sedis</taxon>
        <taxon>Leucogyrophana</taxon>
    </lineage>
</organism>
<gene>
    <name evidence="1" type="ORF">BV22DRAFT_1025869</name>
</gene>
<dbReference type="Proteomes" id="UP000790709">
    <property type="component" value="Unassembled WGS sequence"/>
</dbReference>
<evidence type="ECO:0000313" key="2">
    <source>
        <dbReference type="Proteomes" id="UP000790709"/>
    </source>
</evidence>
<sequence>FHPKMLRARVHDITGRTPGKNWHYGFLRRHSSLFMSKPRGLDPKRGQNFNKSTVGEFFEMRKQLNEKYDDIPPEHNWNMDEKGNQMGGGRKNDGSKYIHSVDDPDRYRMHSDNLELVTIIECVSAAGAKMPPWFVLSNGPVPDIRDLKGQVSGLATSPSGWTDREIAEKWFAEVFVPEAEKHRVNDKPIVLTIDGHDSHETDAIKKAAYKHGIIVHAFPSKTTHKLQPLDVGVFSSVQRAWTKHCDARLVEGVEIDRYNFIHEYMSIHHVITPELIRSAFKKTGIHPLDPSVFTDRDFAPSTVTSSTAHLPPSYPAEGDEDEESGRDSDGEESDEDGEGQLEECADHEGTDTDTDTENSPNNPCYSMPQSAAPHEPSLTAISTSDPSPSPAGESLASSTTASVAPNCRLTRSLSPLNEPLPTPVMPSYAHAMTLSKEELWNELQRMYTQNKTLVTTITMLTGEIQAANSHCTLARRELAASRLELANQKKKKRRKSTKLRARFVTLPELEEDFNKEEAERREKERTEAEKQAKKKTDGDARLAQINRDIATRTFDAALTSYRRKDDLVALAGALQLSMEGHVSDLTERIKEHLKPHFEDPAKSDIANNPRFAALFGKGKSRATNPSAGPATRRRNNAPVNITDPQVVVSGVDATGPHDPSHPGSFAAPHFLATHPNHIALNPPHNHFNRAEQSSHGTLVRPHLQYFEPPPIASSSNSNYPAYAINHTAYQNHPGMYINPVYNPLLHSAYNHPSYSYSTT</sequence>
<comment type="caution">
    <text evidence="1">The sequence shown here is derived from an EMBL/GenBank/DDBJ whole genome shotgun (WGS) entry which is preliminary data.</text>
</comment>
<protein>
    <submittedName>
        <fullName evidence="1">DDE-domain-containing protein</fullName>
    </submittedName>
</protein>